<keyword evidence="8" id="KW-1185">Reference proteome</keyword>
<proteinExistence type="predicted"/>
<dbReference type="Pfam" id="PF01258">
    <property type="entry name" value="zf-dskA_traR"/>
    <property type="match status" value="1"/>
</dbReference>
<keyword evidence="2" id="KW-0863">Zinc-finger</keyword>
<dbReference type="InterPro" id="IPR000962">
    <property type="entry name" value="Znf_DskA_TraR"/>
</dbReference>
<dbReference type="EMBL" id="JBFSSG010000001">
    <property type="protein sequence ID" value="MEZ8719452.1"/>
    <property type="molecule type" value="Genomic_DNA"/>
</dbReference>
<evidence type="ECO:0000256" key="3">
    <source>
        <dbReference type="ARBA" id="ARBA00022833"/>
    </source>
</evidence>
<evidence type="ECO:0000256" key="2">
    <source>
        <dbReference type="ARBA" id="ARBA00022771"/>
    </source>
</evidence>
<reference evidence="7 8" key="1">
    <citation type="journal article" date="2024" name="ISME J.">
        <title>Tailless and filamentous prophages are predominant in marine Vibrio.</title>
        <authorList>
            <person name="Steensen K."/>
            <person name="Seneca J."/>
            <person name="Bartlau N."/>
            <person name="Yu X.A."/>
            <person name="Hussain F.A."/>
            <person name="Polz M.F."/>
        </authorList>
    </citation>
    <scope>NUCLEOTIDE SEQUENCE [LARGE SCALE GENOMIC DNA]</scope>
    <source>
        <strain evidence="7 8">10N.239.312.F12</strain>
    </source>
</reference>
<evidence type="ECO:0000313" key="8">
    <source>
        <dbReference type="Proteomes" id="UP001570071"/>
    </source>
</evidence>
<gene>
    <name evidence="7" type="ORF">AB6D66_00140</name>
</gene>
<dbReference type="PANTHER" id="PTHR33823">
    <property type="entry name" value="RNA POLYMERASE-BINDING TRANSCRIPTION FACTOR DKSA-RELATED"/>
    <property type="match status" value="1"/>
</dbReference>
<name>A0ABV4MQN3_9VIBR</name>
<sequence length="125" mass="14476">MHDFLKTDQINSIRSEINKRISDVQARLNSPYLSSDENGMTLADPNDRASLETDRTYEQAQKAREKQQLGELQETLTRMNRDLEDFGFCDSCGIEIDFDRLLSVPTSCHCMECQRISEIKKKTMH</sequence>
<accession>A0ABV4MQN3</accession>
<evidence type="ECO:0000256" key="5">
    <source>
        <dbReference type="SAM" id="MobiDB-lite"/>
    </source>
</evidence>
<dbReference type="PROSITE" id="PS51128">
    <property type="entry name" value="ZF_DKSA_2"/>
    <property type="match status" value="1"/>
</dbReference>
<evidence type="ECO:0000259" key="6">
    <source>
        <dbReference type="Pfam" id="PF01258"/>
    </source>
</evidence>
<feature type="region of interest" description="Disordered" evidence="5">
    <location>
        <begin position="32"/>
        <end position="68"/>
    </location>
</feature>
<feature type="compositionally biased region" description="Basic and acidic residues" evidence="5">
    <location>
        <begin position="45"/>
        <end position="68"/>
    </location>
</feature>
<dbReference type="Gene3D" id="1.20.120.910">
    <property type="entry name" value="DksA, coiled-coil domain"/>
    <property type="match status" value="1"/>
</dbReference>
<dbReference type="RefSeq" id="WP_269337509.1">
    <property type="nucleotide sequence ID" value="NZ_JBFSSG010000001.1"/>
</dbReference>
<keyword evidence="1" id="KW-0479">Metal-binding</keyword>
<dbReference type="SUPFAM" id="SSF109635">
    <property type="entry name" value="DnaK suppressor protein DksA, alpha-hairpin domain"/>
    <property type="match status" value="1"/>
</dbReference>
<organism evidence="7 8">
    <name type="scientific">Vibrio pomeroyi</name>
    <dbReference type="NCBI Taxonomy" id="198832"/>
    <lineage>
        <taxon>Bacteria</taxon>
        <taxon>Pseudomonadati</taxon>
        <taxon>Pseudomonadota</taxon>
        <taxon>Gammaproteobacteria</taxon>
        <taxon>Vibrionales</taxon>
        <taxon>Vibrionaceae</taxon>
        <taxon>Vibrio</taxon>
    </lineage>
</organism>
<dbReference type="SUPFAM" id="SSF57716">
    <property type="entry name" value="Glucocorticoid receptor-like (DNA-binding domain)"/>
    <property type="match status" value="1"/>
</dbReference>
<feature type="domain" description="Zinc finger DksA/TraR C4-type" evidence="6">
    <location>
        <begin position="85"/>
        <end position="118"/>
    </location>
</feature>
<protein>
    <submittedName>
        <fullName evidence="7">TraR/DksA family transcriptional regulator</fullName>
    </submittedName>
</protein>
<feature type="zinc finger region" description="dksA C4-type" evidence="4">
    <location>
        <begin position="89"/>
        <end position="113"/>
    </location>
</feature>
<dbReference type="Proteomes" id="UP001570071">
    <property type="component" value="Unassembled WGS sequence"/>
</dbReference>
<comment type="caution">
    <text evidence="7">The sequence shown here is derived from an EMBL/GenBank/DDBJ whole genome shotgun (WGS) entry which is preliminary data.</text>
</comment>
<evidence type="ECO:0000313" key="7">
    <source>
        <dbReference type="EMBL" id="MEZ8719452.1"/>
    </source>
</evidence>
<evidence type="ECO:0000256" key="1">
    <source>
        <dbReference type="ARBA" id="ARBA00022723"/>
    </source>
</evidence>
<keyword evidence="3" id="KW-0862">Zinc</keyword>
<dbReference type="InterPro" id="IPR037187">
    <property type="entry name" value="DnaK_N"/>
</dbReference>
<dbReference type="PROSITE" id="PS01102">
    <property type="entry name" value="ZF_DKSA_1"/>
    <property type="match status" value="1"/>
</dbReference>
<evidence type="ECO:0000256" key="4">
    <source>
        <dbReference type="PROSITE-ProRule" id="PRU00510"/>
    </source>
</evidence>
<dbReference type="InterPro" id="IPR020458">
    <property type="entry name" value="Znf_DskA_TraR_CS"/>
</dbReference>
<dbReference type="PANTHER" id="PTHR33823:SF2">
    <property type="entry name" value="RNA POLYMERASE-BINDING TRANSCRIPTION FACTOR DKSA"/>
    <property type="match status" value="1"/>
</dbReference>